<dbReference type="EMBL" id="CAXDID020000009">
    <property type="protein sequence ID" value="CAL5978274.1"/>
    <property type="molecule type" value="Genomic_DNA"/>
</dbReference>
<gene>
    <name evidence="1" type="ORF">HINF_LOCUS4682</name>
    <name evidence="2" type="ORF">HINF_LOCUS4699</name>
    <name evidence="3" type="ORF">HINF_LOCUS4703</name>
    <name evidence="4" type="ORF">HINF_LOCUS4706</name>
</gene>
<evidence type="ECO:0000313" key="4">
    <source>
        <dbReference type="EMBL" id="CAL5978288.1"/>
    </source>
</evidence>
<comment type="caution">
    <text evidence="2">The sequence shown here is derived from an EMBL/GenBank/DDBJ whole genome shotgun (WGS) entry which is preliminary data.</text>
</comment>
<dbReference type="SUPFAM" id="SSF46689">
    <property type="entry name" value="Homeodomain-like"/>
    <property type="match status" value="1"/>
</dbReference>
<evidence type="ECO:0000313" key="1">
    <source>
        <dbReference type="EMBL" id="CAL5978240.1"/>
    </source>
</evidence>
<dbReference type="InterPro" id="IPR009057">
    <property type="entry name" value="Homeodomain-like_sf"/>
</dbReference>
<proteinExistence type="predicted"/>
<dbReference type="EMBL" id="CAXDID020000009">
    <property type="protein sequence ID" value="CAL5978282.1"/>
    <property type="molecule type" value="Genomic_DNA"/>
</dbReference>
<sequence>MPKRPVHVWTENELQILKRATLELNRKWKQIQQIYFKSVPLQTVRNKGYTLEALDIQTHQMEQIINQMNRIE</sequence>
<evidence type="ECO:0000313" key="2">
    <source>
        <dbReference type="EMBL" id="CAL5978274.1"/>
    </source>
</evidence>
<organism evidence="2 5">
    <name type="scientific">Hexamita inflata</name>
    <dbReference type="NCBI Taxonomy" id="28002"/>
    <lineage>
        <taxon>Eukaryota</taxon>
        <taxon>Metamonada</taxon>
        <taxon>Diplomonadida</taxon>
        <taxon>Hexamitidae</taxon>
        <taxon>Hexamitinae</taxon>
        <taxon>Hexamita</taxon>
    </lineage>
</organism>
<evidence type="ECO:0000313" key="5">
    <source>
        <dbReference type="Proteomes" id="UP001642409"/>
    </source>
</evidence>
<keyword evidence="5" id="KW-1185">Reference proteome</keyword>
<accession>A0ABP1GVE2</accession>
<dbReference type="EMBL" id="CAXDID020000009">
    <property type="protein sequence ID" value="CAL5978288.1"/>
    <property type="molecule type" value="Genomic_DNA"/>
</dbReference>
<protein>
    <submittedName>
        <fullName evidence="2">Homeobox-like_domain superfamily</fullName>
    </submittedName>
</protein>
<dbReference type="GO" id="GO:0003677">
    <property type="term" value="F:DNA binding"/>
    <property type="evidence" value="ECO:0007669"/>
    <property type="project" value="UniProtKB-KW"/>
</dbReference>
<keyword evidence="2" id="KW-0371">Homeobox</keyword>
<dbReference type="EMBL" id="CAXDID020000009">
    <property type="protein sequence ID" value="CAL5978240.1"/>
    <property type="molecule type" value="Genomic_DNA"/>
</dbReference>
<name>A0ABP1GVE2_9EUKA</name>
<evidence type="ECO:0000313" key="3">
    <source>
        <dbReference type="EMBL" id="CAL5978282.1"/>
    </source>
</evidence>
<reference evidence="2 5" key="1">
    <citation type="submission" date="2024-07" db="EMBL/GenBank/DDBJ databases">
        <authorList>
            <person name="Akdeniz Z."/>
        </authorList>
    </citation>
    <scope>NUCLEOTIDE SEQUENCE [LARGE SCALE GENOMIC DNA]</scope>
</reference>
<dbReference type="Proteomes" id="UP001642409">
    <property type="component" value="Unassembled WGS sequence"/>
</dbReference>
<keyword evidence="2" id="KW-0238">DNA-binding</keyword>